<reference evidence="9 10" key="1">
    <citation type="submission" date="2014-05" db="EMBL/GenBank/DDBJ databases">
        <title>Novel Listeriaceae from food processing environments.</title>
        <authorList>
            <person name="den Bakker H.C."/>
        </authorList>
    </citation>
    <scope>NUCLEOTIDE SEQUENCE [LARGE SCALE GENOMIC DNA]</scope>
    <source>
        <strain evidence="9 10">FSL A5-0281</strain>
    </source>
</reference>
<dbReference type="RefSeq" id="WP_036084260.1">
    <property type="nucleotide sequence ID" value="NZ_CBCSHQ010000006.1"/>
</dbReference>
<dbReference type="GO" id="GO:0016746">
    <property type="term" value="F:acyltransferase activity"/>
    <property type="evidence" value="ECO:0007669"/>
    <property type="project" value="UniProtKB-KW"/>
</dbReference>
<evidence type="ECO:0000256" key="7">
    <source>
        <dbReference type="PIRNR" id="PIRNR016636"/>
    </source>
</evidence>
<comment type="similarity">
    <text evidence="2 7">Belongs to the membrane-bound acyltransferase family.</text>
</comment>
<comment type="caution">
    <text evidence="9">The sequence shown here is derived from an EMBL/GenBank/DDBJ whole genome shotgun (WGS) entry which is preliminary data.</text>
</comment>
<evidence type="ECO:0000256" key="4">
    <source>
        <dbReference type="ARBA" id="ARBA00022692"/>
    </source>
</evidence>
<dbReference type="PIRSF" id="PIRSF016636">
    <property type="entry name" value="AlgI_DltB"/>
    <property type="match status" value="1"/>
</dbReference>
<keyword evidence="10" id="KW-1185">Reference proteome</keyword>
<dbReference type="Pfam" id="PF03062">
    <property type="entry name" value="MBOAT"/>
    <property type="match status" value="1"/>
</dbReference>
<feature type="transmembrane region" description="Helical" evidence="8">
    <location>
        <begin position="116"/>
        <end position="137"/>
    </location>
</feature>
<sequence length="474" mass="54128">MLFSTTTFLFVFLPCVLVIYLITPRKLKNIVLLLASLFFYAWGEPKFLYVMLLSIALNYVFGILADKAKREGKHGKLVITLMVIGNLIILGIFKYANFVVFNMESLFGANFDWKMIALPLGISFYTFQGISYVIDVYRGDGKVQKNPLNIALYISLFPQLVAGPIVRYQTVADQIESRRVDLNLFTSGVKRFIIGLAKKMFIANNCGLVADQIFQSQGGSLSVGTAWIGLIFYSLQIFFDFSGYSDMAIGLGRMFGFKFLENFNYPYIAKSVSEFWRRWHISLGTWFKDYVYIPLGGNRVSPIKIYRNLAIVWLATGIWHGASWNFLLWGAYYGAFIMLEKAFLGKALLRVPAALQHVYALIVIVFGWLLFRIDNVSDIWTYLCSMFGSGAFWDARATYYMHEYYMVLIVAIIACTPLVKNFFASDKLLTFMQKHRALHITKDIATLAVLAFIFVYSVALVVGSTFNPFIYFRF</sequence>
<dbReference type="InterPro" id="IPR051085">
    <property type="entry name" value="MB_O-acyltransferase"/>
</dbReference>
<keyword evidence="4 8" id="KW-0812">Transmembrane</keyword>
<feature type="transmembrane region" description="Helical" evidence="8">
    <location>
        <begin position="48"/>
        <end position="65"/>
    </location>
</feature>
<dbReference type="Proteomes" id="UP000029844">
    <property type="component" value="Unassembled WGS sequence"/>
</dbReference>
<keyword evidence="7" id="KW-0012">Acyltransferase</keyword>
<keyword evidence="5 8" id="KW-1133">Transmembrane helix</keyword>
<dbReference type="AlphaFoldDB" id="A0A099WDE4"/>
<comment type="subcellular location">
    <subcellularLocation>
        <location evidence="1">Cell membrane</location>
        <topology evidence="1">Multi-pass membrane protein</topology>
    </subcellularLocation>
</comment>
<evidence type="ECO:0000256" key="5">
    <source>
        <dbReference type="ARBA" id="ARBA00022989"/>
    </source>
</evidence>
<organism evidence="9 10">
    <name type="scientific">Listeria booriae</name>
    <dbReference type="NCBI Taxonomy" id="1552123"/>
    <lineage>
        <taxon>Bacteria</taxon>
        <taxon>Bacillati</taxon>
        <taxon>Bacillota</taxon>
        <taxon>Bacilli</taxon>
        <taxon>Bacillales</taxon>
        <taxon>Listeriaceae</taxon>
        <taxon>Listeria</taxon>
    </lineage>
</organism>
<accession>A0A099WDE4</accession>
<feature type="transmembrane region" description="Helical" evidence="8">
    <location>
        <begin position="444"/>
        <end position="466"/>
    </location>
</feature>
<keyword evidence="3 7" id="KW-1003">Cell membrane</keyword>
<dbReference type="STRING" id="1552123.EP57_03450"/>
<feature type="transmembrane region" description="Helical" evidence="8">
    <location>
        <begin position="77"/>
        <end position="96"/>
    </location>
</feature>
<feature type="transmembrane region" description="Helical" evidence="8">
    <location>
        <begin position="221"/>
        <end position="239"/>
    </location>
</feature>
<gene>
    <name evidence="9" type="ORF">EP57_03450</name>
</gene>
<evidence type="ECO:0000256" key="2">
    <source>
        <dbReference type="ARBA" id="ARBA00010323"/>
    </source>
</evidence>
<dbReference type="eggNOG" id="COG1696">
    <property type="taxonomic scope" value="Bacteria"/>
</dbReference>
<dbReference type="InterPro" id="IPR004299">
    <property type="entry name" value="MBOAT_fam"/>
</dbReference>
<dbReference type="EMBL" id="JNFA01000011">
    <property type="protein sequence ID" value="KGL42528.1"/>
    <property type="molecule type" value="Genomic_DNA"/>
</dbReference>
<evidence type="ECO:0000256" key="1">
    <source>
        <dbReference type="ARBA" id="ARBA00004651"/>
    </source>
</evidence>
<dbReference type="GO" id="GO:0042121">
    <property type="term" value="P:alginic acid biosynthetic process"/>
    <property type="evidence" value="ECO:0007669"/>
    <property type="project" value="InterPro"/>
</dbReference>
<name>A0A099WDE4_9LIST</name>
<dbReference type="InterPro" id="IPR028362">
    <property type="entry name" value="AlgI"/>
</dbReference>
<evidence type="ECO:0000313" key="10">
    <source>
        <dbReference type="Proteomes" id="UP000029844"/>
    </source>
</evidence>
<dbReference type="GeneID" id="58716478"/>
<dbReference type="PIRSF" id="PIRSF500217">
    <property type="entry name" value="AlgI"/>
    <property type="match status" value="1"/>
</dbReference>
<feature type="transmembrane region" description="Helical" evidence="8">
    <location>
        <begin position="347"/>
        <end position="371"/>
    </location>
</feature>
<feature type="transmembrane region" description="Helical" evidence="8">
    <location>
        <begin position="27"/>
        <end position="42"/>
    </location>
</feature>
<evidence type="ECO:0000313" key="9">
    <source>
        <dbReference type="EMBL" id="KGL42528.1"/>
    </source>
</evidence>
<dbReference type="PANTHER" id="PTHR13285">
    <property type="entry name" value="ACYLTRANSFERASE"/>
    <property type="match status" value="1"/>
</dbReference>
<feature type="transmembrane region" description="Helical" evidence="8">
    <location>
        <begin position="404"/>
        <end position="423"/>
    </location>
</feature>
<evidence type="ECO:0000256" key="6">
    <source>
        <dbReference type="ARBA" id="ARBA00023136"/>
    </source>
</evidence>
<keyword evidence="6 7" id="KW-0472">Membrane</keyword>
<feature type="transmembrane region" description="Helical" evidence="8">
    <location>
        <begin position="6"/>
        <end position="22"/>
    </location>
</feature>
<feature type="transmembrane region" description="Helical" evidence="8">
    <location>
        <begin position="310"/>
        <end position="335"/>
    </location>
</feature>
<protein>
    <submittedName>
        <fullName evidence="9">Alginate O-acetyltransferase</fullName>
    </submittedName>
</protein>
<proteinExistence type="inferred from homology"/>
<evidence type="ECO:0000256" key="3">
    <source>
        <dbReference type="ARBA" id="ARBA00022475"/>
    </source>
</evidence>
<dbReference type="GO" id="GO:0005886">
    <property type="term" value="C:plasma membrane"/>
    <property type="evidence" value="ECO:0007669"/>
    <property type="project" value="UniProtKB-SubCell"/>
</dbReference>
<keyword evidence="7 9" id="KW-0808">Transferase</keyword>
<evidence type="ECO:0000256" key="8">
    <source>
        <dbReference type="SAM" id="Phobius"/>
    </source>
</evidence>
<dbReference type="OrthoDB" id="9805788at2"/>
<dbReference type="PANTHER" id="PTHR13285:SF18">
    <property type="entry name" value="PROTEIN-CYSTEINE N-PALMITOYLTRANSFERASE RASP"/>
    <property type="match status" value="1"/>
</dbReference>
<dbReference type="InterPro" id="IPR024194">
    <property type="entry name" value="Ac/AlaTfrase_AlgI/DltB"/>
</dbReference>